<comment type="similarity">
    <text evidence="2">Belongs to the arsenical resistance-3 (ACR3) (TC 2.A.59) family.</text>
</comment>
<keyword evidence="7 8" id="KW-0472">Membrane</keyword>
<dbReference type="GO" id="GO:0015105">
    <property type="term" value="F:arsenite transmembrane transporter activity"/>
    <property type="evidence" value="ECO:0007669"/>
    <property type="project" value="TreeGrafter"/>
</dbReference>
<dbReference type="GO" id="GO:0015297">
    <property type="term" value="F:antiporter activity"/>
    <property type="evidence" value="ECO:0007669"/>
    <property type="project" value="InterPro"/>
</dbReference>
<dbReference type="PANTHER" id="PTHR43057">
    <property type="entry name" value="ARSENITE EFFLUX TRANSPORTER"/>
    <property type="match status" value="1"/>
</dbReference>
<keyword evidence="5 8" id="KW-0812">Transmembrane</keyword>
<organism evidence="9 10">
    <name type="scientific">Salimicrobium flavidum</name>
    <dbReference type="NCBI Taxonomy" id="570947"/>
    <lineage>
        <taxon>Bacteria</taxon>
        <taxon>Bacillati</taxon>
        <taxon>Bacillota</taxon>
        <taxon>Bacilli</taxon>
        <taxon>Bacillales</taxon>
        <taxon>Bacillaceae</taxon>
        <taxon>Salimicrobium</taxon>
    </lineage>
</organism>
<feature type="transmembrane region" description="Helical" evidence="8">
    <location>
        <begin position="126"/>
        <end position="146"/>
    </location>
</feature>
<feature type="transmembrane region" description="Helical" evidence="8">
    <location>
        <begin position="259"/>
        <end position="280"/>
    </location>
</feature>
<name>A0A1N7JA31_9BACI</name>
<sequence>MNIIEKLYTPIIFVAILIGMGLGQFQMVSRNAESFLVPLLMVMLYITFFQVPLENIKHSFKNIRFTYVSLLINFLWTPFLAWGLASIFLGENPALYIGFIMLMVTPCTDWYLIFTGIAKGNVALSTAILPLNLILQIILLPFYLLLFGGTTGVIELSFLAKSILVVLFLPLLLSFATTFLLRKRTEQKKRFLQNINVLPIILLSLAIIAMFASQGELLMENLDVLWKIMIPILLFFVVNFFVGRLAGSVMNFPETWKTSLNMTTLARNSPIALAIAMTAFPNEPLIALALVIGPLLELPVLAVVSQLLLFLSKKREKSA</sequence>
<dbReference type="PANTHER" id="PTHR43057:SF1">
    <property type="entry name" value="ARSENICAL-RESISTANCE PROTEIN 3"/>
    <property type="match status" value="1"/>
</dbReference>
<accession>A0A1N7JA31</accession>
<comment type="subcellular location">
    <subcellularLocation>
        <location evidence="1">Cell membrane</location>
        <topology evidence="1">Multi-pass membrane protein</topology>
    </subcellularLocation>
</comment>
<feature type="transmembrane region" description="Helical" evidence="8">
    <location>
        <begin position="224"/>
        <end position="247"/>
    </location>
</feature>
<dbReference type="RefSeq" id="WP_076558464.1">
    <property type="nucleotide sequence ID" value="NZ_FTOC01000004.1"/>
</dbReference>
<evidence type="ECO:0000256" key="4">
    <source>
        <dbReference type="ARBA" id="ARBA00022475"/>
    </source>
</evidence>
<keyword evidence="10" id="KW-1185">Reference proteome</keyword>
<keyword evidence="6 8" id="KW-1133">Transmembrane helix</keyword>
<evidence type="ECO:0000256" key="6">
    <source>
        <dbReference type="ARBA" id="ARBA00022989"/>
    </source>
</evidence>
<feature type="transmembrane region" description="Helical" evidence="8">
    <location>
        <begin position="35"/>
        <end position="53"/>
    </location>
</feature>
<feature type="transmembrane region" description="Helical" evidence="8">
    <location>
        <begin position="286"/>
        <end position="311"/>
    </location>
</feature>
<evidence type="ECO:0000256" key="8">
    <source>
        <dbReference type="SAM" id="Phobius"/>
    </source>
</evidence>
<feature type="transmembrane region" description="Helical" evidence="8">
    <location>
        <begin position="94"/>
        <end position="114"/>
    </location>
</feature>
<keyword evidence="3" id="KW-0813">Transport</keyword>
<dbReference type="STRING" id="570947.SAMN05421687_104240"/>
<gene>
    <name evidence="9" type="ORF">SAMN05421687_104240</name>
</gene>
<dbReference type="InterPro" id="IPR038770">
    <property type="entry name" value="Na+/solute_symporter_sf"/>
</dbReference>
<feature type="transmembrane region" description="Helical" evidence="8">
    <location>
        <begin position="158"/>
        <end position="181"/>
    </location>
</feature>
<dbReference type="Pfam" id="PF01758">
    <property type="entry name" value="SBF"/>
    <property type="match status" value="1"/>
</dbReference>
<evidence type="ECO:0000256" key="5">
    <source>
        <dbReference type="ARBA" id="ARBA00022692"/>
    </source>
</evidence>
<dbReference type="GO" id="GO:0005886">
    <property type="term" value="C:plasma membrane"/>
    <property type="evidence" value="ECO:0007669"/>
    <property type="project" value="UniProtKB-SubCell"/>
</dbReference>
<keyword evidence="4" id="KW-1003">Cell membrane</keyword>
<dbReference type="InterPro" id="IPR004706">
    <property type="entry name" value="Arsenical-R_Acr3"/>
</dbReference>
<protein>
    <submittedName>
        <fullName evidence="9">Arsenite efflux pump ArsB, ACR3 family</fullName>
    </submittedName>
</protein>
<evidence type="ECO:0000256" key="2">
    <source>
        <dbReference type="ARBA" id="ARBA00010110"/>
    </source>
</evidence>
<feature type="transmembrane region" description="Helical" evidence="8">
    <location>
        <begin position="7"/>
        <end position="29"/>
    </location>
</feature>
<dbReference type="Proteomes" id="UP000187608">
    <property type="component" value="Unassembled WGS sequence"/>
</dbReference>
<proteinExistence type="inferred from homology"/>
<dbReference type="AlphaFoldDB" id="A0A1N7JA31"/>
<evidence type="ECO:0000256" key="3">
    <source>
        <dbReference type="ARBA" id="ARBA00022448"/>
    </source>
</evidence>
<evidence type="ECO:0000256" key="1">
    <source>
        <dbReference type="ARBA" id="ARBA00004651"/>
    </source>
</evidence>
<dbReference type="EMBL" id="FTOC01000004">
    <property type="protein sequence ID" value="SIS46121.1"/>
    <property type="molecule type" value="Genomic_DNA"/>
</dbReference>
<reference evidence="10" key="1">
    <citation type="submission" date="2017-01" db="EMBL/GenBank/DDBJ databases">
        <authorList>
            <person name="Varghese N."/>
            <person name="Submissions S."/>
        </authorList>
    </citation>
    <scope>NUCLEOTIDE SEQUENCE [LARGE SCALE GENOMIC DNA]</scope>
    <source>
        <strain evidence="10">DSM 23127</strain>
    </source>
</reference>
<dbReference type="Gene3D" id="1.20.1530.20">
    <property type="match status" value="1"/>
</dbReference>
<feature type="transmembrane region" description="Helical" evidence="8">
    <location>
        <begin position="65"/>
        <end position="88"/>
    </location>
</feature>
<evidence type="ECO:0000313" key="10">
    <source>
        <dbReference type="Proteomes" id="UP000187608"/>
    </source>
</evidence>
<evidence type="ECO:0000256" key="7">
    <source>
        <dbReference type="ARBA" id="ARBA00023136"/>
    </source>
</evidence>
<evidence type="ECO:0000313" key="9">
    <source>
        <dbReference type="EMBL" id="SIS46121.1"/>
    </source>
</evidence>
<dbReference type="OrthoDB" id="3254016at2"/>
<feature type="transmembrane region" description="Helical" evidence="8">
    <location>
        <begin position="193"/>
        <end position="212"/>
    </location>
</feature>
<dbReference type="GO" id="GO:0015104">
    <property type="term" value="F:antimonite transmembrane transporter activity"/>
    <property type="evidence" value="ECO:0007669"/>
    <property type="project" value="TreeGrafter"/>
</dbReference>
<dbReference type="InterPro" id="IPR002657">
    <property type="entry name" value="BilAc:Na_symport/Acr3"/>
</dbReference>